<organism evidence="2 3">
    <name type="scientific">Leptotrombidium deliense</name>
    <dbReference type="NCBI Taxonomy" id="299467"/>
    <lineage>
        <taxon>Eukaryota</taxon>
        <taxon>Metazoa</taxon>
        <taxon>Ecdysozoa</taxon>
        <taxon>Arthropoda</taxon>
        <taxon>Chelicerata</taxon>
        <taxon>Arachnida</taxon>
        <taxon>Acari</taxon>
        <taxon>Acariformes</taxon>
        <taxon>Trombidiformes</taxon>
        <taxon>Prostigmata</taxon>
        <taxon>Anystina</taxon>
        <taxon>Parasitengona</taxon>
        <taxon>Trombiculoidea</taxon>
        <taxon>Trombiculidae</taxon>
        <taxon>Leptotrombidium</taxon>
    </lineage>
</organism>
<proteinExistence type="predicted"/>
<dbReference type="EMBL" id="NCKV01015845">
    <property type="protein sequence ID" value="RWS20720.1"/>
    <property type="molecule type" value="Genomic_DNA"/>
</dbReference>
<dbReference type="Proteomes" id="UP000288716">
    <property type="component" value="Unassembled WGS sequence"/>
</dbReference>
<feature type="domain" description="F-box" evidence="1">
    <location>
        <begin position="16"/>
        <end position="52"/>
    </location>
</feature>
<dbReference type="InterPro" id="IPR001810">
    <property type="entry name" value="F-box_dom"/>
</dbReference>
<evidence type="ECO:0000313" key="3">
    <source>
        <dbReference type="Proteomes" id="UP000288716"/>
    </source>
</evidence>
<accession>A0A443RZM6</accession>
<dbReference type="InterPro" id="IPR036047">
    <property type="entry name" value="F-box-like_dom_sf"/>
</dbReference>
<dbReference type="VEuPathDB" id="VectorBase:LDEU011320"/>
<keyword evidence="3" id="KW-1185">Reference proteome</keyword>
<dbReference type="Pfam" id="PF12937">
    <property type="entry name" value="F-box-like"/>
    <property type="match status" value="1"/>
</dbReference>
<evidence type="ECO:0000313" key="2">
    <source>
        <dbReference type="EMBL" id="RWS20720.1"/>
    </source>
</evidence>
<dbReference type="SUPFAM" id="SSF81383">
    <property type="entry name" value="F-box domain"/>
    <property type="match status" value="1"/>
</dbReference>
<sequence length="250" mass="29060">MDNTNVVSDVICNELILRHILRYLLLRDLNKVRTVCKLWNQLVDREVKRRVLFERWFYGFVTRPPSAHFAQRRLPPTQEPNDVYIGSTFESVSQYLKRTAINDLWIKPKNGLLFHGGFCPSSAKITQLLEYNLFLKYIPNDCQLMIVNSSAGLLSSSKHFAVPMEIQAHYAKLAALSYLFTPEFNLKHGCGIKIFDENDTLDEFSPKKPDHKKLKALWIFTISQENKELQNVENMIESYEGRLAVWRSSC</sequence>
<dbReference type="Gene3D" id="1.20.1280.50">
    <property type="match status" value="1"/>
</dbReference>
<protein>
    <recommendedName>
        <fullName evidence="1">F-box domain-containing protein</fullName>
    </recommendedName>
</protein>
<gene>
    <name evidence="2" type="ORF">B4U80_14931</name>
</gene>
<name>A0A443RZM6_9ACAR</name>
<dbReference type="CDD" id="cd09917">
    <property type="entry name" value="F-box_SF"/>
    <property type="match status" value="1"/>
</dbReference>
<reference evidence="2 3" key="1">
    <citation type="journal article" date="2018" name="Gigascience">
        <title>Genomes of trombidid mites reveal novel predicted allergens and laterally-transferred genes associated with secondary metabolism.</title>
        <authorList>
            <person name="Dong X."/>
            <person name="Chaisiri K."/>
            <person name="Xia D."/>
            <person name="Armstrong S.D."/>
            <person name="Fang Y."/>
            <person name="Donnelly M.J."/>
            <person name="Kadowaki T."/>
            <person name="McGarry J.W."/>
            <person name="Darby A.C."/>
            <person name="Makepeace B.L."/>
        </authorList>
    </citation>
    <scope>NUCLEOTIDE SEQUENCE [LARGE SCALE GENOMIC DNA]</scope>
    <source>
        <strain evidence="2">UoL-UT</strain>
    </source>
</reference>
<dbReference type="AlphaFoldDB" id="A0A443RZM6"/>
<evidence type="ECO:0000259" key="1">
    <source>
        <dbReference type="Pfam" id="PF12937"/>
    </source>
</evidence>
<dbReference type="STRING" id="299467.A0A443RZM6"/>
<comment type="caution">
    <text evidence="2">The sequence shown here is derived from an EMBL/GenBank/DDBJ whole genome shotgun (WGS) entry which is preliminary data.</text>
</comment>